<keyword evidence="4" id="KW-0133">Cell shape</keyword>
<dbReference type="Pfam" id="PF04093">
    <property type="entry name" value="MreD"/>
    <property type="match status" value="1"/>
</dbReference>
<dbReference type="AlphaFoldDB" id="A0A6J6ZQG3"/>
<evidence type="ECO:0000313" key="15">
    <source>
        <dbReference type="EMBL" id="CAB4970019.1"/>
    </source>
</evidence>
<evidence type="ECO:0000256" key="5">
    <source>
        <dbReference type="ARBA" id="ARBA00022989"/>
    </source>
</evidence>
<protein>
    <submittedName>
        <fullName evidence="12">Unannotated protein</fullName>
    </submittedName>
</protein>
<keyword evidence="5 7" id="KW-1133">Transmembrane helix</keyword>
<evidence type="ECO:0000256" key="1">
    <source>
        <dbReference type="ARBA" id="ARBA00004651"/>
    </source>
</evidence>
<dbReference type="InterPro" id="IPR007227">
    <property type="entry name" value="Cell_shape_determining_MreD"/>
</dbReference>
<evidence type="ECO:0000313" key="11">
    <source>
        <dbReference type="EMBL" id="CAB4772039.1"/>
    </source>
</evidence>
<reference evidence="12" key="1">
    <citation type="submission" date="2020-05" db="EMBL/GenBank/DDBJ databases">
        <authorList>
            <person name="Chiriac C."/>
            <person name="Salcher M."/>
            <person name="Ghai R."/>
            <person name="Kavagutti S V."/>
        </authorList>
    </citation>
    <scope>NUCLEOTIDE SEQUENCE</scope>
</reference>
<evidence type="ECO:0000256" key="6">
    <source>
        <dbReference type="ARBA" id="ARBA00023136"/>
    </source>
</evidence>
<dbReference type="EMBL" id="CAFBLD010000002">
    <property type="protein sequence ID" value="CAB4859772.1"/>
    <property type="molecule type" value="Genomic_DNA"/>
</dbReference>
<dbReference type="EMBL" id="CAFBNH010000004">
    <property type="protein sequence ID" value="CAB4945777.1"/>
    <property type="molecule type" value="Genomic_DNA"/>
</dbReference>
<organism evidence="12">
    <name type="scientific">freshwater metagenome</name>
    <dbReference type="NCBI Taxonomy" id="449393"/>
    <lineage>
        <taxon>unclassified sequences</taxon>
        <taxon>metagenomes</taxon>
        <taxon>ecological metagenomes</taxon>
    </lineage>
</organism>
<dbReference type="EMBL" id="CAEZZW010000001">
    <property type="protein sequence ID" value="CAB4772039.1"/>
    <property type="molecule type" value="Genomic_DNA"/>
</dbReference>
<evidence type="ECO:0000256" key="4">
    <source>
        <dbReference type="ARBA" id="ARBA00022960"/>
    </source>
</evidence>
<accession>A0A6J6ZQG3</accession>
<evidence type="ECO:0000256" key="2">
    <source>
        <dbReference type="ARBA" id="ARBA00022475"/>
    </source>
</evidence>
<dbReference type="EMBL" id="CAEZXO010000001">
    <property type="protein sequence ID" value="CAB4682227.1"/>
    <property type="molecule type" value="Genomic_DNA"/>
</dbReference>
<feature type="transmembrane region" description="Helical" evidence="7">
    <location>
        <begin position="74"/>
        <end position="93"/>
    </location>
</feature>
<dbReference type="GO" id="GO:0005886">
    <property type="term" value="C:plasma membrane"/>
    <property type="evidence" value="ECO:0007669"/>
    <property type="project" value="UniProtKB-SubCell"/>
</dbReference>
<evidence type="ECO:0000313" key="16">
    <source>
        <dbReference type="EMBL" id="CAB5069880.1"/>
    </source>
</evidence>
<dbReference type="EMBL" id="CAFBOC010000002">
    <property type="protein sequence ID" value="CAB4970019.1"/>
    <property type="molecule type" value="Genomic_DNA"/>
</dbReference>
<feature type="transmembrane region" description="Helical" evidence="7">
    <location>
        <begin position="141"/>
        <end position="160"/>
    </location>
</feature>
<dbReference type="EMBL" id="CAFABH010000002">
    <property type="protein sequence ID" value="CAB4819637.1"/>
    <property type="molecule type" value="Genomic_DNA"/>
</dbReference>
<evidence type="ECO:0000313" key="8">
    <source>
        <dbReference type="EMBL" id="CAB4337266.1"/>
    </source>
</evidence>
<dbReference type="EMBL" id="CAFBQX010000001">
    <property type="protein sequence ID" value="CAB5069880.1"/>
    <property type="molecule type" value="Genomic_DNA"/>
</dbReference>
<dbReference type="EMBL" id="CAESAE010000004">
    <property type="protein sequence ID" value="CAB4337266.1"/>
    <property type="molecule type" value="Genomic_DNA"/>
</dbReference>
<name>A0A6J6ZQG3_9ZZZZ</name>
<keyword evidence="2" id="KW-1003">Cell membrane</keyword>
<feature type="transmembrane region" description="Helical" evidence="7">
    <location>
        <begin position="36"/>
        <end position="62"/>
    </location>
</feature>
<proteinExistence type="predicted"/>
<evidence type="ECO:0000313" key="10">
    <source>
        <dbReference type="EMBL" id="CAB4720002.1"/>
    </source>
</evidence>
<dbReference type="NCBIfam" id="TIGR03426">
    <property type="entry name" value="shape_MreD"/>
    <property type="match status" value="1"/>
</dbReference>
<evidence type="ECO:0000313" key="9">
    <source>
        <dbReference type="EMBL" id="CAB4682227.1"/>
    </source>
</evidence>
<comment type="subcellular location">
    <subcellularLocation>
        <location evidence="1">Cell membrane</location>
        <topology evidence="1">Multi-pass membrane protein</topology>
    </subcellularLocation>
</comment>
<sequence length="173" mass="18467">MYARRISLSGIVFASAFLLQEAVFDQIKLPLGGFSFFLIVALCWAAFSTPEVGAISGFMAGFLMDLSPTSDGPIGQWTLILIVVGFGIAFLRYGDDSLRGNPLSLIVLVASAVVVSLLAYLVLGALLGLNLGTTFQVLKNIIGNGLWTLAIAPLVLPIVSRLHRAILDTRETL</sequence>
<dbReference type="Gene3D" id="1.10.1760.20">
    <property type="match status" value="1"/>
</dbReference>
<evidence type="ECO:0000313" key="12">
    <source>
        <dbReference type="EMBL" id="CAB4819637.1"/>
    </source>
</evidence>
<evidence type="ECO:0000256" key="7">
    <source>
        <dbReference type="SAM" id="Phobius"/>
    </source>
</evidence>
<dbReference type="EMBL" id="CAEZYM010000003">
    <property type="protein sequence ID" value="CAB4720002.1"/>
    <property type="molecule type" value="Genomic_DNA"/>
</dbReference>
<evidence type="ECO:0000313" key="13">
    <source>
        <dbReference type="EMBL" id="CAB4859772.1"/>
    </source>
</evidence>
<evidence type="ECO:0000313" key="14">
    <source>
        <dbReference type="EMBL" id="CAB4945777.1"/>
    </source>
</evidence>
<gene>
    <name evidence="9" type="ORF">UFOPK2510_00020</name>
    <name evidence="10" type="ORF">UFOPK2718_00400</name>
    <name evidence="11" type="ORF">UFOPK2936_00256</name>
    <name evidence="12" type="ORF">UFOPK3174_00133</name>
    <name evidence="13" type="ORF">UFOPK3328_00404</name>
    <name evidence="14" type="ORF">UFOPK3779_00869</name>
    <name evidence="15" type="ORF">UFOPK3913_00327</name>
    <name evidence="8" type="ORF">UFOPK4107_00700</name>
    <name evidence="16" type="ORF">UFOPK4403_00173</name>
</gene>
<feature type="transmembrane region" description="Helical" evidence="7">
    <location>
        <begin position="105"/>
        <end position="129"/>
    </location>
</feature>
<keyword evidence="3 7" id="KW-0812">Transmembrane</keyword>
<dbReference type="GO" id="GO:0008360">
    <property type="term" value="P:regulation of cell shape"/>
    <property type="evidence" value="ECO:0007669"/>
    <property type="project" value="UniProtKB-KW"/>
</dbReference>
<evidence type="ECO:0000256" key="3">
    <source>
        <dbReference type="ARBA" id="ARBA00022692"/>
    </source>
</evidence>
<keyword evidence="6 7" id="KW-0472">Membrane</keyword>